<dbReference type="InterPro" id="IPR051368">
    <property type="entry name" value="SerProtInhib-TIL_Domain"/>
</dbReference>
<evidence type="ECO:0000256" key="2">
    <source>
        <dbReference type="ARBA" id="ARBA00023157"/>
    </source>
</evidence>
<comment type="caution">
    <text evidence="3">The sequence shown here is derived from an EMBL/GenBank/DDBJ whole genome shotgun (WGS) entry which is preliminary data.</text>
</comment>
<dbReference type="InterPro" id="IPR002919">
    <property type="entry name" value="TIL_dom"/>
</dbReference>
<dbReference type="Gene3D" id="2.10.25.10">
    <property type="entry name" value="Laminin"/>
    <property type="match status" value="1"/>
</dbReference>
<reference evidence="3 4" key="1">
    <citation type="journal article" date="2015" name="Parasit. Vectors">
        <title>Draft genome of the scabies mite.</title>
        <authorList>
            <person name="Rider S.D.Jr."/>
            <person name="Morgan M.S."/>
            <person name="Arlian L.G."/>
        </authorList>
    </citation>
    <scope>NUCLEOTIDE SEQUENCE [LARGE SCALE GENOMIC DNA]</scope>
    <source>
        <strain evidence="3">Arlian Lab</strain>
    </source>
</reference>
<protein>
    <submittedName>
        <fullName evidence="3">Trypsin Inhibitor like cysteine rich domain containing protein 2</fullName>
    </submittedName>
</protein>
<dbReference type="PANTHER" id="PTHR23259">
    <property type="entry name" value="RIDDLE"/>
    <property type="match status" value="1"/>
</dbReference>
<sequence>MIGFTVISIDGETESNQELDPVCGPNETYKSCGYICPDTCENGVKVIHPVCTKDCGAGCFCNPGFIRDVKSNECILETLCSISDLSHKNSSPWITSSSLLTTTTILFLFIVVIMKMDNKLKSKIFEKYPKKYNKKNPLQ</sequence>
<evidence type="ECO:0000313" key="3">
    <source>
        <dbReference type="EMBL" id="KPM09162.1"/>
    </source>
</evidence>
<keyword evidence="1" id="KW-0646">Protease inhibitor</keyword>
<evidence type="ECO:0000313" key="4">
    <source>
        <dbReference type="Proteomes" id="UP000616769"/>
    </source>
</evidence>
<dbReference type="Proteomes" id="UP000616769">
    <property type="component" value="Unassembled WGS sequence"/>
</dbReference>
<dbReference type="CDD" id="cd19941">
    <property type="entry name" value="TIL"/>
    <property type="match status" value="1"/>
</dbReference>
<accession>A0A132ADW1</accession>
<dbReference type="SUPFAM" id="SSF57567">
    <property type="entry name" value="Serine protease inhibitors"/>
    <property type="match status" value="1"/>
</dbReference>
<dbReference type="AlphaFoldDB" id="A0A132ADW1"/>
<name>A0A132ADW1_SARSC</name>
<organism evidence="3 4">
    <name type="scientific">Sarcoptes scabiei</name>
    <name type="common">Itch mite</name>
    <name type="synonym">Acarus scabiei</name>
    <dbReference type="NCBI Taxonomy" id="52283"/>
    <lineage>
        <taxon>Eukaryota</taxon>
        <taxon>Metazoa</taxon>
        <taxon>Ecdysozoa</taxon>
        <taxon>Arthropoda</taxon>
        <taxon>Chelicerata</taxon>
        <taxon>Arachnida</taxon>
        <taxon>Acari</taxon>
        <taxon>Acariformes</taxon>
        <taxon>Sarcoptiformes</taxon>
        <taxon>Astigmata</taxon>
        <taxon>Psoroptidia</taxon>
        <taxon>Sarcoptoidea</taxon>
        <taxon>Sarcoptidae</taxon>
        <taxon>Sarcoptinae</taxon>
        <taxon>Sarcoptes</taxon>
    </lineage>
</organism>
<dbReference type="InterPro" id="IPR036084">
    <property type="entry name" value="Ser_inhib-like_sf"/>
</dbReference>
<keyword evidence="2" id="KW-1015">Disulfide bond</keyword>
<evidence type="ECO:0000256" key="1">
    <source>
        <dbReference type="ARBA" id="ARBA00022690"/>
    </source>
</evidence>
<dbReference type="Pfam" id="PF01826">
    <property type="entry name" value="TIL"/>
    <property type="match status" value="1"/>
</dbReference>
<dbReference type="VEuPathDB" id="VectorBase:SSCA002268"/>
<proteinExistence type="predicted"/>
<dbReference type="EMBL" id="JXLN01013203">
    <property type="protein sequence ID" value="KPM09162.1"/>
    <property type="molecule type" value="Genomic_DNA"/>
</dbReference>
<dbReference type="PANTHER" id="PTHR23259:SF70">
    <property type="entry name" value="ACCESSORY GLAND PROTEIN ACP62F-RELATED"/>
    <property type="match status" value="1"/>
</dbReference>
<gene>
    <name evidence="3" type="ORF">QR98_0076950</name>
</gene>
<dbReference type="GO" id="GO:0030414">
    <property type="term" value="F:peptidase inhibitor activity"/>
    <property type="evidence" value="ECO:0007669"/>
    <property type="project" value="UniProtKB-KW"/>
</dbReference>